<organism evidence="1 2">
    <name type="scientific">Pectobacterium aroidearum</name>
    <dbReference type="NCBI Taxonomy" id="1201031"/>
    <lineage>
        <taxon>Bacteria</taxon>
        <taxon>Pseudomonadati</taxon>
        <taxon>Pseudomonadota</taxon>
        <taxon>Gammaproteobacteria</taxon>
        <taxon>Enterobacterales</taxon>
        <taxon>Pectobacteriaceae</taxon>
        <taxon>Pectobacterium</taxon>
    </lineage>
</organism>
<dbReference type="EMBL" id="JACERK010000017">
    <property type="protein sequence ID" value="MBA5234779.1"/>
    <property type="molecule type" value="Genomic_DNA"/>
</dbReference>
<evidence type="ECO:0000313" key="2">
    <source>
        <dbReference type="Proteomes" id="UP000530038"/>
    </source>
</evidence>
<gene>
    <name evidence="1" type="ORF">H2Y56_22110</name>
</gene>
<protein>
    <submittedName>
        <fullName evidence="1">Uncharacterized protein</fullName>
    </submittedName>
</protein>
<dbReference type="Proteomes" id="UP000530038">
    <property type="component" value="Unassembled WGS sequence"/>
</dbReference>
<accession>A0ABR5ZJS1</accession>
<comment type="caution">
    <text evidence="1">The sequence shown here is derived from an EMBL/GenBank/DDBJ whole genome shotgun (WGS) entry which is preliminary data.</text>
</comment>
<keyword evidence="2" id="KW-1185">Reference proteome</keyword>
<name>A0ABR5ZJS1_9GAMM</name>
<proteinExistence type="predicted"/>
<dbReference type="RefSeq" id="WP_181838370.1">
    <property type="nucleotide sequence ID" value="NZ_JACERK010000017.1"/>
</dbReference>
<sequence length="419" mass="47696">MTVLTNETLDNIREMAEGAARTYGDTWLSSLVGGKHGKDYHSLTSDFTNDVVVRTEDARRESAWLCDYLESVSPGVVTAIINELLQRRSAADNLFSPKNLDRALTVMGCALPESKEEFNFQIERWMQRLIDRVIRFEKEMILPTLNDEWVERYCELMNRDPDGKMTTYINDSAVTLTFREVSKREIEVMLTAIPQQKTQVSHAHLIPSLVMLIKRLGSSLRHANPTHQLPEKAMQFLAENNLVSAADALRTESGPSKKVESKIPEGWALVPVEPSTEMKRNIHDTATGTCMNCDHSVQIDCDENVILSWYDMIDAAPQPKNFSKSPVIENPLTPVYQYKMGITNDDSGETEWYWCDCDRGFYEQYDSSLRRILYCQSTPVPLLSFNEDGGIDFLNNILSWGMGCRVEFGVFRDTEDSDK</sequence>
<reference evidence="1 2" key="1">
    <citation type="submission" date="2020-07" db="EMBL/GenBank/DDBJ databases">
        <title>Characterization of Pectobacterium aroidearum strains causing soft rot on Amorphophallus konjac.</title>
        <authorList>
            <person name="Xie H."/>
        </authorList>
    </citation>
    <scope>NUCLEOTIDE SEQUENCE [LARGE SCALE GENOMIC DNA]</scope>
    <source>
        <strain evidence="1 2">MY10</strain>
    </source>
</reference>
<evidence type="ECO:0000313" key="1">
    <source>
        <dbReference type="EMBL" id="MBA5234779.1"/>
    </source>
</evidence>